<feature type="non-terminal residue" evidence="2">
    <location>
        <position position="113"/>
    </location>
</feature>
<feature type="region of interest" description="Disordered" evidence="1">
    <location>
        <begin position="1"/>
        <end position="22"/>
    </location>
</feature>
<evidence type="ECO:0000313" key="2">
    <source>
        <dbReference type="EMBL" id="JAG36965.1"/>
    </source>
</evidence>
<feature type="compositionally biased region" description="Polar residues" evidence="1">
    <location>
        <begin position="1"/>
        <end position="14"/>
    </location>
</feature>
<gene>
    <name evidence="2" type="primary">rnpA_9</name>
    <name evidence="2" type="ORF">CM83_103284</name>
</gene>
<reference evidence="2" key="2">
    <citation type="submission" date="2014-07" db="EMBL/GenBank/DDBJ databases">
        <authorList>
            <person name="Hull J."/>
        </authorList>
    </citation>
    <scope>NUCLEOTIDE SEQUENCE</scope>
</reference>
<dbReference type="EMBL" id="GBHO01006639">
    <property type="protein sequence ID" value="JAG36965.1"/>
    <property type="molecule type" value="Transcribed_RNA"/>
</dbReference>
<sequence length="113" mass="12836">EETNHQQSPHQASHSLGPPSPHLKMAVFRPLTPSPAYTEAPILRTQSHREFQTVFQPRKTYQSKYHIIHYTSPIRRPPSYSGRELSSTGTSYPYPAVSDSITAFEAPYPPTTW</sequence>
<accession>A0A0A9Z572</accession>
<reference evidence="2" key="1">
    <citation type="journal article" date="2014" name="PLoS ONE">
        <title>Transcriptome-Based Identification of ABC Transporters in the Western Tarnished Plant Bug Lygus hesperus.</title>
        <authorList>
            <person name="Hull J.J."/>
            <person name="Chaney K."/>
            <person name="Geib S.M."/>
            <person name="Fabrick J.A."/>
            <person name="Brent C.S."/>
            <person name="Walsh D."/>
            <person name="Lavine L.C."/>
        </authorList>
    </citation>
    <scope>NUCLEOTIDE SEQUENCE</scope>
</reference>
<organism evidence="2">
    <name type="scientific">Lygus hesperus</name>
    <name type="common">Western plant bug</name>
    <dbReference type="NCBI Taxonomy" id="30085"/>
    <lineage>
        <taxon>Eukaryota</taxon>
        <taxon>Metazoa</taxon>
        <taxon>Ecdysozoa</taxon>
        <taxon>Arthropoda</taxon>
        <taxon>Hexapoda</taxon>
        <taxon>Insecta</taxon>
        <taxon>Pterygota</taxon>
        <taxon>Neoptera</taxon>
        <taxon>Paraneoptera</taxon>
        <taxon>Hemiptera</taxon>
        <taxon>Heteroptera</taxon>
        <taxon>Panheteroptera</taxon>
        <taxon>Cimicomorpha</taxon>
        <taxon>Miridae</taxon>
        <taxon>Mirini</taxon>
        <taxon>Lygus</taxon>
    </lineage>
</organism>
<protein>
    <submittedName>
        <fullName evidence="2">Ribonuclease P protein component</fullName>
    </submittedName>
</protein>
<feature type="non-terminal residue" evidence="2">
    <location>
        <position position="1"/>
    </location>
</feature>
<evidence type="ECO:0000256" key="1">
    <source>
        <dbReference type="SAM" id="MobiDB-lite"/>
    </source>
</evidence>
<name>A0A0A9Z572_LYGHE</name>
<proteinExistence type="predicted"/>
<dbReference type="AlphaFoldDB" id="A0A0A9Z572"/>